<keyword evidence="1" id="KW-0812">Transmembrane</keyword>
<protein>
    <submittedName>
        <fullName evidence="2">Uncharacterized protein</fullName>
    </submittedName>
</protein>
<comment type="caution">
    <text evidence="2">The sequence shown here is derived from an EMBL/GenBank/DDBJ whole genome shotgun (WGS) entry which is preliminary data.</text>
</comment>
<name>A0A2M6WAZ5_9BACT</name>
<dbReference type="Proteomes" id="UP000231464">
    <property type="component" value="Unassembled WGS sequence"/>
</dbReference>
<reference evidence="3" key="1">
    <citation type="submission" date="2017-09" db="EMBL/GenBank/DDBJ databases">
        <title>Depth-based differentiation of microbial function through sediment-hosted aquifers and enrichment of novel symbionts in the deep terrestrial subsurface.</title>
        <authorList>
            <person name="Probst A.J."/>
            <person name="Ladd B."/>
            <person name="Jarett J.K."/>
            <person name="Geller-Mcgrath D.E."/>
            <person name="Sieber C.M.K."/>
            <person name="Emerson J.B."/>
            <person name="Anantharaman K."/>
            <person name="Thomas B.C."/>
            <person name="Malmstrom R."/>
            <person name="Stieglmeier M."/>
            <person name="Klingl A."/>
            <person name="Woyke T."/>
            <person name="Ryan C.M."/>
            <person name="Banfield J.F."/>
        </authorList>
    </citation>
    <scope>NUCLEOTIDE SEQUENCE [LARGE SCALE GENOMIC DNA]</scope>
</reference>
<dbReference type="EMBL" id="PFBP01000028">
    <property type="protein sequence ID" value="PIT89845.1"/>
    <property type="molecule type" value="Genomic_DNA"/>
</dbReference>
<evidence type="ECO:0000256" key="1">
    <source>
        <dbReference type="SAM" id="Phobius"/>
    </source>
</evidence>
<sequence>MNNFSEIKRPNSNFNQSGNLIPDRIKIEPQKFQSPRQSIERFSKSKGILFFSGCLVIAVVALIIMYFAGVFKSYDLDESKGEWQAIFLTNGEVYFGKVARVNKEVVMMQNIFYLQNKEALQQGALTKTQTGDVALIKLGNELHGPMDEMRVNRNQVLFIEDMKADSKIVKAIMDYIKK</sequence>
<organism evidence="2 3">
    <name type="scientific">Candidatus Kuenenbacteria bacterium CG10_big_fil_rev_8_21_14_0_10_36_11</name>
    <dbReference type="NCBI Taxonomy" id="1974618"/>
    <lineage>
        <taxon>Bacteria</taxon>
        <taxon>Candidatus Kueneniibacteriota</taxon>
    </lineage>
</organism>
<evidence type="ECO:0000313" key="2">
    <source>
        <dbReference type="EMBL" id="PIT89845.1"/>
    </source>
</evidence>
<gene>
    <name evidence="2" type="ORF">COU23_01710</name>
</gene>
<accession>A0A2M6WAZ5</accession>
<feature type="transmembrane region" description="Helical" evidence="1">
    <location>
        <begin position="48"/>
        <end position="69"/>
    </location>
</feature>
<keyword evidence="1" id="KW-1133">Transmembrane helix</keyword>
<keyword evidence="1" id="KW-0472">Membrane</keyword>
<proteinExistence type="predicted"/>
<dbReference type="AlphaFoldDB" id="A0A2M6WAZ5"/>
<evidence type="ECO:0000313" key="3">
    <source>
        <dbReference type="Proteomes" id="UP000231464"/>
    </source>
</evidence>